<sequence length="714" mass="80898">MLNEARALLKKTFGYEDFRKGQKIIIERLLAHQDTVGIMPTGGGKSLCYQIPALLFPGVTLVISPLISLMKDQVDALDEAGVPATFINSSLSSLEVQERLDVAARGGYKMIYMAPERLNAPYFIEWLNRLPISLVAIDEAHCISQWGHDFRPSYRYIKQMIDQLEKKPSIVALTATATPQVTRDICERLAIGESSVVQSGFARDNLFFQVIKGQDSRKYITNYLKKNASESGIIYAATRKLVEQLYHFLKEKGFKVGKYHAGLSEEQKIAYQEAFLYDEVTVMIATNAFGMGIDKSNVHFVIHYNMPKNIEAYYQEAGRAGRDGQESECILLYSPQDTQIQKFFIDQSETMDPVQKKLEYEKLQQMVGYCHTEGCLQQYILEYFGDQASNACGHCGNCLDDRESMDMTREAQMVLSCVKRMKERFGKSMIAQVLTGSNNQKIKQMHFNKLPTYGIMKNYNQKQASELIDFLTAEGYLKPTSGAYPVLMLTDLGVNVLLGEATVMKKEAVQARQFVVDNELFEILRDLRKQLSEKENVPPYIIFSDASLREMSSKLPQTLEAMLEIKGVGEQKLERYGQGFLAAIMKYCEENDVKEPEEKDPTSSAPQKPIATANGKSYEVTHALYKEGHSLQEIANARAMSIITIQSHLEQAGENDLEVDWDSFINADYEEQIIEVIEQIGTDKLKPLKEALPEEVDYFMIKAVIQKLKQKQIN</sequence>
<dbReference type="FunFam" id="1.10.150.80:FF:000002">
    <property type="entry name" value="ATP-dependent DNA helicase RecQ"/>
    <property type="match status" value="1"/>
</dbReference>
<dbReference type="SUPFAM" id="SSF47819">
    <property type="entry name" value="HRDC-like"/>
    <property type="match status" value="1"/>
</dbReference>
<dbReference type="Pfam" id="PF00270">
    <property type="entry name" value="DEAD"/>
    <property type="match status" value="1"/>
</dbReference>
<accession>A0A8J2VM20</accession>
<evidence type="ECO:0000259" key="18">
    <source>
        <dbReference type="PROSITE" id="PS50967"/>
    </source>
</evidence>
<evidence type="ECO:0000259" key="20">
    <source>
        <dbReference type="PROSITE" id="PS51194"/>
    </source>
</evidence>
<evidence type="ECO:0000256" key="11">
    <source>
        <dbReference type="ARBA" id="ARBA00023125"/>
    </source>
</evidence>
<keyword evidence="4" id="KW-0479">Metal-binding</keyword>
<evidence type="ECO:0000313" key="22">
    <source>
        <dbReference type="Proteomes" id="UP000628775"/>
    </source>
</evidence>
<dbReference type="PROSITE" id="PS51192">
    <property type="entry name" value="HELICASE_ATP_BIND_1"/>
    <property type="match status" value="1"/>
</dbReference>
<dbReference type="InterPro" id="IPR006293">
    <property type="entry name" value="DNA_helicase_ATP-dep_RecQ_bac"/>
</dbReference>
<keyword evidence="6" id="KW-0227">DNA damage</keyword>
<dbReference type="GO" id="GO:0005524">
    <property type="term" value="F:ATP binding"/>
    <property type="evidence" value="ECO:0007669"/>
    <property type="project" value="UniProtKB-KW"/>
</dbReference>
<feature type="domain" description="Helicase ATP-binding" evidence="19">
    <location>
        <begin position="26"/>
        <end position="195"/>
    </location>
</feature>
<dbReference type="EC" id="5.6.2.4" evidence="16"/>
<evidence type="ECO:0000313" key="21">
    <source>
        <dbReference type="EMBL" id="GGE31324.1"/>
    </source>
</evidence>
<comment type="caution">
    <text evidence="21">The sequence shown here is derived from an EMBL/GenBank/DDBJ whole genome shotgun (WGS) entry which is preliminary data.</text>
</comment>
<dbReference type="GO" id="GO:0046872">
    <property type="term" value="F:metal ion binding"/>
    <property type="evidence" value="ECO:0007669"/>
    <property type="project" value="UniProtKB-KW"/>
</dbReference>
<dbReference type="GO" id="GO:0016787">
    <property type="term" value="F:hydrolase activity"/>
    <property type="evidence" value="ECO:0007669"/>
    <property type="project" value="UniProtKB-KW"/>
</dbReference>
<dbReference type="InterPro" id="IPR029491">
    <property type="entry name" value="Helicase_HTH"/>
</dbReference>
<reference evidence="21" key="1">
    <citation type="journal article" date="2014" name="Int. J. Syst. Evol. Microbiol.">
        <title>Complete genome sequence of Corynebacterium casei LMG S-19264T (=DSM 44701T), isolated from a smear-ripened cheese.</title>
        <authorList>
            <consortium name="US DOE Joint Genome Institute (JGI-PGF)"/>
            <person name="Walter F."/>
            <person name="Albersmeier A."/>
            <person name="Kalinowski J."/>
            <person name="Ruckert C."/>
        </authorList>
    </citation>
    <scope>NUCLEOTIDE SEQUENCE</scope>
    <source>
        <strain evidence="21">CGMCC 1.15371</strain>
    </source>
</reference>
<dbReference type="AlphaFoldDB" id="A0A8J2VM20"/>
<dbReference type="Gene3D" id="3.40.50.300">
    <property type="entry name" value="P-loop containing nucleotide triphosphate hydrolases"/>
    <property type="match status" value="2"/>
</dbReference>
<dbReference type="Pfam" id="PF00570">
    <property type="entry name" value="HRDC"/>
    <property type="match status" value="1"/>
</dbReference>
<keyword evidence="10" id="KW-0067">ATP-binding</keyword>
<dbReference type="SMART" id="SM00490">
    <property type="entry name" value="HELICc"/>
    <property type="match status" value="1"/>
</dbReference>
<dbReference type="EMBL" id="BMIR01000002">
    <property type="protein sequence ID" value="GGE31324.1"/>
    <property type="molecule type" value="Genomic_DNA"/>
</dbReference>
<gene>
    <name evidence="21" type="primary">recQ</name>
    <name evidence="21" type="ORF">GCM10011391_07500</name>
</gene>
<evidence type="ECO:0000256" key="12">
    <source>
        <dbReference type="ARBA" id="ARBA00023172"/>
    </source>
</evidence>
<evidence type="ECO:0000256" key="7">
    <source>
        <dbReference type="ARBA" id="ARBA00022801"/>
    </source>
</evidence>
<evidence type="ECO:0000256" key="13">
    <source>
        <dbReference type="ARBA" id="ARBA00023204"/>
    </source>
</evidence>
<evidence type="ECO:0000256" key="3">
    <source>
        <dbReference type="ARBA" id="ARBA00005446"/>
    </source>
</evidence>
<dbReference type="SUPFAM" id="SSF46785">
    <property type="entry name" value="Winged helix' DNA-binding domain"/>
    <property type="match status" value="1"/>
</dbReference>
<evidence type="ECO:0000256" key="15">
    <source>
        <dbReference type="ARBA" id="ARBA00034617"/>
    </source>
</evidence>
<keyword evidence="12" id="KW-0233">DNA recombination</keyword>
<dbReference type="GO" id="GO:0006260">
    <property type="term" value="P:DNA replication"/>
    <property type="evidence" value="ECO:0007669"/>
    <property type="project" value="InterPro"/>
</dbReference>
<evidence type="ECO:0000256" key="10">
    <source>
        <dbReference type="ARBA" id="ARBA00022840"/>
    </source>
</evidence>
<dbReference type="InterPro" id="IPR027417">
    <property type="entry name" value="P-loop_NTPase"/>
</dbReference>
<dbReference type="PANTHER" id="PTHR13710:SF105">
    <property type="entry name" value="ATP-DEPENDENT DNA HELICASE Q1"/>
    <property type="match status" value="1"/>
</dbReference>
<comment type="cofactor">
    <cofactor evidence="2">
        <name>Zn(2+)</name>
        <dbReference type="ChEBI" id="CHEBI:29105"/>
    </cofactor>
</comment>
<dbReference type="InterPro" id="IPR036390">
    <property type="entry name" value="WH_DNA-bd_sf"/>
</dbReference>
<evidence type="ECO:0000256" key="17">
    <source>
        <dbReference type="SAM" id="MobiDB-lite"/>
    </source>
</evidence>
<dbReference type="SUPFAM" id="SSF52540">
    <property type="entry name" value="P-loop containing nucleoside triphosphate hydrolases"/>
    <property type="match status" value="1"/>
</dbReference>
<dbReference type="RefSeq" id="WP_188689354.1">
    <property type="nucleotide sequence ID" value="NZ_BMIR01000002.1"/>
</dbReference>
<dbReference type="InterPro" id="IPR010997">
    <property type="entry name" value="HRDC-like_sf"/>
</dbReference>
<dbReference type="GO" id="GO:0006281">
    <property type="term" value="P:DNA repair"/>
    <property type="evidence" value="ECO:0007669"/>
    <property type="project" value="UniProtKB-KW"/>
</dbReference>
<feature type="domain" description="Helicase C-terminal" evidence="20">
    <location>
        <begin position="219"/>
        <end position="366"/>
    </location>
</feature>
<evidence type="ECO:0000256" key="6">
    <source>
        <dbReference type="ARBA" id="ARBA00022763"/>
    </source>
</evidence>
<comment type="catalytic activity">
    <reaction evidence="15">
        <text>Couples ATP hydrolysis with the unwinding of duplex DNA by translocating in the 3'-5' direction.</text>
        <dbReference type="EC" id="5.6.2.4"/>
    </reaction>
</comment>
<dbReference type="SMART" id="SM00956">
    <property type="entry name" value="RQC"/>
    <property type="match status" value="1"/>
</dbReference>
<dbReference type="InterPro" id="IPR018982">
    <property type="entry name" value="RQC_domain"/>
</dbReference>
<dbReference type="InterPro" id="IPR011545">
    <property type="entry name" value="DEAD/DEAH_box_helicase_dom"/>
</dbReference>
<evidence type="ECO:0000256" key="1">
    <source>
        <dbReference type="ARBA" id="ARBA00001946"/>
    </source>
</evidence>
<dbReference type="GO" id="GO:0009432">
    <property type="term" value="P:SOS response"/>
    <property type="evidence" value="ECO:0007669"/>
    <property type="project" value="UniProtKB-UniRule"/>
</dbReference>
<keyword evidence="22" id="KW-1185">Reference proteome</keyword>
<dbReference type="Pfam" id="PF14493">
    <property type="entry name" value="HTH_40"/>
    <property type="match status" value="1"/>
</dbReference>
<dbReference type="PANTHER" id="PTHR13710">
    <property type="entry name" value="DNA HELICASE RECQ FAMILY MEMBER"/>
    <property type="match status" value="1"/>
</dbReference>
<evidence type="ECO:0000256" key="5">
    <source>
        <dbReference type="ARBA" id="ARBA00022741"/>
    </source>
</evidence>
<dbReference type="SMART" id="SM00487">
    <property type="entry name" value="DEXDc"/>
    <property type="match status" value="1"/>
</dbReference>
<reference evidence="21" key="2">
    <citation type="submission" date="2020-09" db="EMBL/GenBank/DDBJ databases">
        <authorList>
            <person name="Sun Q."/>
            <person name="Zhou Y."/>
        </authorList>
    </citation>
    <scope>NUCLEOTIDE SEQUENCE</scope>
    <source>
        <strain evidence="21">CGMCC 1.15371</strain>
    </source>
</reference>
<dbReference type="GO" id="GO:0043590">
    <property type="term" value="C:bacterial nucleoid"/>
    <property type="evidence" value="ECO:0007669"/>
    <property type="project" value="TreeGrafter"/>
</dbReference>
<dbReference type="Gene3D" id="1.10.10.10">
    <property type="entry name" value="Winged helix-like DNA-binding domain superfamily/Winged helix DNA-binding domain"/>
    <property type="match status" value="1"/>
</dbReference>
<dbReference type="PROSITE" id="PS50967">
    <property type="entry name" value="HRDC"/>
    <property type="match status" value="1"/>
</dbReference>
<keyword evidence="7" id="KW-0378">Hydrolase</keyword>
<feature type="region of interest" description="Disordered" evidence="17">
    <location>
        <begin position="593"/>
        <end position="612"/>
    </location>
</feature>
<dbReference type="InterPro" id="IPR036388">
    <property type="entry name" value="WH-like_DNA-bd_sf"/>
</dbReference>
<dbReference type="NCBIfam" id="TIGR01389">
    <property type="entry name" value="recQ"/>
    <property type="match status" value="1"/>
</dbReference>
<dbReference type="FunFam" id="3.40.50.300:FF:000296">
    <property type="entry name" value="ATP-dependent DNA helicase RecQ"/>
    <property type="match status" value="1"/>
</dbReference>
<name>A0A8J2VM20_9BACL</name>
<keyword evidence="11" id="KW-0238">DNA-binding</keyword>
<dbReference type="InterPro" id="IPR001650">
    <property type="entry name" value="Helicase_C-like"/>
</dbReference>
<dbReference type="GO" id="GO:0005737">
    <property type="term" value="C:cytoplasm"/>
    <property type="evidence" value="ECO:0007669"/>
    <property type="project" value="TreeGrafter"/>
</dbReference>
<comment type="cofactor">
    <cofactor evidence="1">
        <name>Mg(2+)</name>
        <dbReference type="ChEBI" id="CHEBI:18420"/>
    </cofactor>
</comment>
<comment type="similarity">
    <text evidence="3">Belongs to the helicase family. RecQ subfamily.</text>
</comment>
<protein>
    <recommendedName>
        <fullName evidence="16">DNA helicase RecQ</fullName>
        <ecNumber evidence="16">5.6.2.4</ecNumber>
    </recommendedName>
</protein>
<evidence type="ECO:0000256" key="2">
    <source>
        <dbReference type="ARBA" id="ARBA00001947"/>
    </source>
</evidence>
<keyword evidence="14" id="KW-0413">Isomerase</keyword>
<dbReference type="GO" id="GO:0043138">
    <property type="term" value="F:3'-5' DNA helicase activity"/>
    <property type="evidence" value="ECO:0007669"/>
    <property type="project" value="UniProtKB-EC"/>
</dbReference>
<organism evidence="21 22">
    <name type="scientific">Pullulanibacillus camelliae</name>
    <dbReference type="NCBI Taxonomy" id="1707096"/>
    <lineage>
        <taxon>Bacteria</taxon>
        <taxon>Bacillati</taxon>
        <taxon>Bacillota</taxon>
        <taxon>Bacilli</taxon>
        <taxon>Bacillales</taxon>
        <taxon>Sporolactobacillaceae</taxon>
        <taxon>Pullulanibacillus</taxon>
    </lineage>
</organism>
<dbReference type="InterPro" id="IPR002121">
    <property type="entry name" value="HRDC_dom"/>
</dbReference>
<keyword evidence="9" id="KW-0862">Zinc</keyword>
<dbReference type="NCBIfam" id="TIGR00614">
    <property type="entry name" value="recQ_fam"/>
    <property type="match status" value="1"/>
</dbReference>
<dbReference type="PROSITE" id="PS51194">
    <property type="entry name" value="HELICASE_CTER"/>
    <property type="match status" value="1"/>
</dbReference>
<keyword evidence="13" id="KW-0234">DNA repair</keyword>
<dbReference type="GO" id="GO:0003677">
    <property type="term" value="F:DNA binding"/>
    <property type="evidence" value="ECO:0007669"/>
    <property type="project" value="UniProtKB-KW"/>
</dbReference>
<evidence type="ECO:0000256" key="16">
    <source>
        <dbReference type="NCBIfam" id="TIGR01389"/>
    </source>
</evidence>
<keyword evidence="8 21" id="KW-0347">Helicase</keyword>
<evidence type="ECO:0000256" key="9">
    <source>
        <dbReference type="ARBA" id="ARBA00022833"/>
    </source>
</evidence>
<dbReference type="GO" id="GO:0009378">
    <property type="term" value="F:four-way junction helicase activity"/>
    <property type="evidence" value="ECO:0007669"/>
    <property type="project" value="TreeGrafter"/>
</dbReference>
<dbReference type="CDD" id="cd17920">
    <property type="entry name" value="DEXHc_RecQ"/>
    <property type="match status" value="1"/>
</dbReference>
<dbReference type="Pfam" id="PF09382">
    <property type="entry name" value="RQC"/>
    <property type="match status" value="1"/>
</dbReference>
<dbReference type="Gene3D" id="1.10.150.80">
    <property type="entry name" value="HRDC domain"/>
    <property type="match status" value="1"/>
</dbReference>
<proteinExistence type="inferred from homology"/>
<dbReference type="InterPro" id="IPR004589">
    <property type="entry name" value="DNA_helicase_ATP-dep_RecQ"/>
</dbReference>
<dbReference type="Pfam" id="PF16124">
    <property type="entry name" value="RecQ_Zn_bind"/>
    <property type="match status" value="1"/>
</dbReference>
<dbReference type="InterPro" id="IPR032284">
    <property type="entry name" value="RecQ_Zn-bd"/>
</dbReference>
<dbReference type="InterPro" id="IPR044876">
    <property type="entry name" value="HRDC_dom_sf"/>
</dbReference>
<dbReference type="SMART" id="SM00341">
    <property type="entry name" value="HRDC"/>
    <property type="match status" value="1"/>
</dbReference>
<evidence type="ECO:0000256" key="14">
    <source>
        <dbReference type="ARBA" id="ARBA00023235"/>
    </source>
</evidence>
<dbReference type="GO" id="GO:0006310">
    <property type="term" value="P:DNA recombination"/>
    <property type="evidence" value="ECO:0007669"/>
    <property type="project" value="UniProtKB-UniRule"/>
</dbReference>
<evidence type="ECO:0000256" key="4">
    <source>
        <dbReference type="ARBA" id="ARBA00022723"/>
    </source>
</evidence>
<feature type="domain" description="HRDC" evidence="18">
    <location>
        <begin position="514"/>
        <end position="594"/>
    </location>
</feature>
<evidence type="ECO:0000256" key="8">
    <source>
        <dbReference type="ARBA" id="ARBA00022806"/>
    </source>
</evidence>
<evidence type="ECO:0000259" key="19">
    <source>
        <dbReference type="PROSITE" id="PS51192"/>
    </source>
</evidence>
<dbReference type="Proteomes" id="UP000628775">
    <property type="component" value="Unassembled WGS sequence"/>
</dbReference>
<dbReference type="Pfam" id="PF00271">
    <property type="entry name" value="Helicase_C"/>
    <property type="match status" value="1"/>
</dbReference>
<dbReference type="InterPro" id="IPR014001">
    <property type="entry name" value="Helicase_ATP-bd"/>
</dbReference>
<keyword evidence="5" id="KW-0547">Nucleotide-binding</keyword>
<dbReference type="GO" id="GO:0030894">
    <property type="term" value="C:replisome"/>
    <property type="evidence" value="ECO:0007669"/>
    <property type="project" value="TreeGrafter"/>
</dbReference>